<organism evidence="9 10">
    <name type="scientific">Reyranella aquatilis</name>
    <dbReference type="NCBI Taxonomy" id="2035356"/>
    <lineage>
        <taxon>Bacteria</taxon>
        <taxon>Pseudomonadati</taxon>
        <taxon>Pseudomonadota</taxon>
        <taxon>Alphaproteobacteria</taxon>
        <taxon>Hyphomicrobiales</taxon>
        <taxon>Reyranellaceae</taxon>
        <taxon>Reyranella</taxon>
    </lineage>
</organism>
<keyword evidence="5" id="KW-0663">Pyridoxal phosphate</keyword>
<dbReference type="InterPro" id="IPR004839">
    <property type="entry name" value="Aminotransferase_I/II_large"/>
</dbReference>
<dbReference type="EC" id="2.6.1.-" evidence="7"/>
<feature type="domain" description="Aminotransferase class I/classII large" evidence="8">
    <location>
        <begin position="32"/>
        <end position="386"/>
    </location>
</feature>
<evidence type="ECO:0000256" key="4">
    <source>
        <dbReference type="ARBA" id="ARBA00022679"/>
    </source>
</evidence>
<keyword evidence="3 7" id="KW-0032">Aminotransferase</keyword>
<dbReference type="InterPro" id="IPR015424">
    <property type="entry name" value="PyrdxlP-dep_Trfase"/>
</dbReference>
<reference evidence="9 10" key="1">
    <citation type="submission" date="2021-11" db="EMBL/GenBank/DDBJ databases">
        <authorList>
            <person name="Lee D.-H."/>
            <person name="Kim S.-B."/>
        </authorList>
    </citation>
    <scope>NUCLEOTIDE SEQUENCE [LARGE SCALE GENOMIC DNA]</scope>
    <source>
        <strain evidence="9 10">KCTC 52223</strain>
    </source>
</reference>
<accession>A0ABS8KSS8</accession>
<dbReference type="InterPro" id="IPR050596">
    <property type="entry name" value="AspAT/PAT-like"/>
</dbReference>
<comment type="cofactor">
    <cofactor evidence="1 7">
        <name>pyridoxal 5'-phosphate</name>
        <dbReference type="ChEBI" id="CHEBI:597326"/>
    </cofactor>
</comment>
<dbReference type="Gene3D" id="3.40.640.10">
    <property type="entry name" value="Type I PLP-dependent aspartate aminotransferase-like (Major domain)"/>
    <property type="match status" value="1"/>
</dbReference>
<dbReference type="Gene3D" id="3.90.1150.10">
    <property type="entry name" value="Aspartate Aminotransferase, domain 1"/>
    <property type="match status" value="1"/>
</dbReference>
<dbReference type="Proteomes" id="UP001198862">
    <property type="component" value="Unassembled WGS sequence"/>
</dbReference>
<evidence type="ECO:0000313" key="9">
    <source>
        <dbReference type="EMBL" id="MCC8428718.1"/>
    </source>
</evidence>
<evidence type="ECO:0000256" key="1">
    <source>
        <dbReference type="ARBA" id="ARBA00001933"/>
    </source>
</evidence>
<evidence type="ECO:0000256" key="3">
    <source>
        <dbReference type="ARBA" id="ARBA00022576"/>
    </source>
</evidence>
<dbReference type="PROSITE" id="PS00105">
    <property type="entry name" value="AA_TRANSFER_CLASS_1"/>
    <property type="match status" value="1"/>
</dbReference>
<gene>
    <name evidence="9" type="ORF">LJ725_07070</name>
</gene>
<proteinExistence type="inferred from homology"/>
<protein>
    <recommendedName>
        <fullName evidence="7">Aminotransferase</fullName>
        <ecNumber evidence="7">2.6.1.-</ecNumber>
    </recommendedName>
</protein>
<dbReference type="GO" id="GO:0008483">
    <property type="term" value="F:transaminase activity"/>
    <property type="evidence" value="ECO:0007669"/>
    <property type="project" value="UniProtKB-KW"/>
</dbReference>
<dbReference type="EMBL" id="JAJISD010000002">
    <property type="protein sequence ID" value="MCC8428718.1"/>
    <property type="molecule type" value="Genomic_DNA"/>
</dbReference>
<dbReference type="InterPro" id="IPR004838">
    <property type="entry name" value="NHTrfase_class1_PyrdxlP-BS"/>
</dbReference>
<dbReference type="PANTHER" id="PTHR46383">
    <property type="entry name" value="ASPARTATE AMINOTRANSFERASE"/>
    <property type="match status" value="1"/>
</dbReference>
<dbReference type="PANTHER" id="PTHR46383:SF1">
    <property type="entry name" value="ASPARTATE AMINOTRANSFERASE"/>
    <property type="match status" value="1"/>
</dbReference>
<evidence type="ECO:0000259" key="8">
    <source>
        <dbReference type="Pfam" id="PF00155"/>
    </source>
</evidence>
<dbReference type="InterPro" id="IPR015421">
    <property type="entry name" value="PyrdxlP-dep_Trfase_major"/>
</dbReference>
<dbReference type="SUPFAM" id="SSF53383">
    <property type="entry name" value="PLP-dependent transferases"/>
    <property type="match status" value="1"/>
</dbReference>
<dbReference type="RefSeq" id="WP_230549928.1">
    <property type="nucleotide sequence ID" value="NZ_JAJISD010000002.1"/>
</dbReference>
<dbReference type="InterPro" id="IPR015422">
    <property type="entry name" value="PyrdxlP-dep_Trfase_small"/>
</dbReference>
<evidence type="ECO:0000313" key="10">
    <source>
        <dbReference type="Proteomes" id="UP001198862"/>
    </source>
</evidence>
<comment type="catalytic activity">
    <reaction evidence="6">
        <text>L-aspartate + 2-oxoglutarate = oxaloacetate + L-glutamate</text>
        <dbReference type="Rhea" id="RHEA:21824"/>
        <dbReference type="ChEBI" id="CHEBI:16452"/>
        <dbReference type="ChEBI" id="CHEBI:16810"/>
        <dbReference type="ChEBI" id="CHEBI:29985"/>
        <dbReference type="ChEBI" id="CHEBI:29991"/>
        <dbReference type="EC" id="2.6.1.1"/>
    </reaction>
</comment>
<name>A0ABS8KSS8_9HYPH</name>
<dbReference type="CDD" id="cd00609">
    <property type="entry name" value="AAT_like"/>
    <property type="match status" value="1"/>
</dbReference>
<sequence length="400" mass="42395">MPNARPQTQSLHSSPAAAFRRKVLELRSRGRTVIDMTAGDLDFPTPPHVVEAAVAAACAGETRYTSVDGTPELKDAVREHFRRQNGLAFDRSEIIVSNGSSQAIATAFAVTLQQGDEVIVPSPCWATYCGQATLAGGVPVQVSCAQNNGFKLRPEDLARAITPRTRWLVVNNPVNPTGALYTRAELAELCNVVRRHPDVRVIADNLYEHSVYDGAKAVTPLEAAPDLRDRMVTVSGVAKSYSMMGWRIGYAAAPADLVTEMTKVQYLVTSCPSSISQAAATAALNGPQTVLAERLTVLQEKRDLAVSLVNGCAGLSAAPPEGTFYLCISCAGVIGKRTPQGQVLDSGGAVSDWLLETAGVALLPGEGYGLPHYVRMTFAVPGEQIHAAGRLIGEACATLA</sequence>
<keyword evidence="4 7" id="KW-0808">Transferase</keyword>
<evidence type="ECO:0000256" key="5">
    <source>
        <dbReference type="ARBA" id="ARBA00022898"/>
    </source>
</evidence>
<evidence type="ECO:0000256" key="7">
    <source>
        <dbReference type="RuleBase" id="RU000481"/>
    </source>
</evidence>
<keyword evidence="10" id="KW-1185">Reference proteome</keyword>
<comment type="similarity">
    <text evidence="2 7">Belongs to the class-I pyridoxal-phosphate-dependent aminotransferase family.</text>
</comment>
<dbReference type="Pfam" id="PF00155">
    <property type="entry name" value="Aminotran_1_2"/>
    <property type="match status" value="1"/>
</dbReference>
<evidence type="ECO:0000256" key="2">
    <source>
        <dbReference type="ARBA" id="ARBA00007441"/>
    </source>
</evidence>
<comment type="caution">
    <text evidence="9">The sequence shown here is derived from an EMBL/GenBank/DDBJ whole genome shotgun (WGS) entry which is preliminary data.</text>
</comment>
<evidence type="ECO:0000256" key="6">
    <source>
        <dbReference type="ARBA" id="ARBA00049185"/>
    </source>
</evidence>